<feature type="region of interest" description="Disordered" evidence="1">
    <location>
        <begin position="203"/>
        <end position="230"/>
    </location>
</feature>
<feature type="compositionally biased region" description="Polar residues" evidence="1">
    <location>
        <begin position="145"/>
        <end position="158"/>
    </location>
</feature>
<name>A0A6J3LQC8_9PEZI</name>
<proteinExistence type="predicted"/>
<gene>
    <name evidence="3" type="ORF">K489DRAFT_391365</name>
</gene>
<dbReference type="RefSeq" id="XP_033455137.1">
    <property type="nucleotide sequence ID" value="XM_033606686.1"/>
</dbReference>
<dbReference type="SUPFAM" id="SSF57845">
    <property type="entry name" value="B-box zinc-binding domain"/>
    <property type="match status" value="1"/>
</dbReference>
<evidence type="ECO:0000256" key="1">
    <source>
        <dbReference type="SAM" id="MobiDB-lite"/>
    </source>
</evidence>
<dbReference type="GeneID" id="54364486"/>
<dbReference type="Proteomes" id="UP000504637">
    <property type="component" value="Unplaced"/>
</dbReference>
<evidence type="ECO:0000313" key="2">
    <source>
        <dbReference type="Proteomes" id="UP000504637"/>
    </source>
</evidence>
<reference evidence="3" key="2">
    <citation type="submission" date="2020-04" db="EMBL/GenBank/DDBJ databases">
        <authorList>
            <consortium name="NCBI Genome Project"/>
        </authorList>
    </citation>
    <scope>NUCLEOTIDE SEQUENCE</scope>
    <source>
        <strain evidence="3">CBS 342.82</strain>
    </source>
</reference>
<dbReference type="InterPro" id="IPR044553">
    <property type="entry name" value="Bbox1_ANCHR"/>
</dbReference>
<dbReference type="Pfam" id="PF22586">
    <property type="entry name" value="ANCHR-like_BBOX"/>
    <property type="match status" value="1"/>
</dbReference>
<dbReference type="PANTHER" id="PTHR46603">
    <property type="entry name" value="ABSCISSION/NOCUT CHECKPOINT REGULATOR"/>
    <property type="match status" value="1"/>
</dbReference>
<evidence type="ECO:0008006" key="4">
    <source>
        <dbReference type="Google" id="ProtNLM"/>
    </source>
</evidence>
<feature type="region of interest" description="Disordered" evidence="1">
    <location>
        <begin position="134"/>
        <end position="165"/>
    </location>
</feature>
<dbReference type="OrthoDB" id="5407799at2759"/>
<feature type="compositionally biased region" description="Polar residues" evidence="1">
    <location>
        <begin position="203"/>
        <end position="224"/>
    </location>
</feature>
<reference evidence="3" key="3">
    <citation type="submission" date="2025-08" db="UniProtKB">
        <authorList>
            <consortium name="RefSeq"/>
        </authorList>
    </citation>
    <scope>IDENTIFICATION</scope>
    <source>
        <strain evidence="3">CBS 342.82</strain>
    </source>
</reference>
<protein>
    <recommendedName>
        <fullName evidence="4">Abscission/NoCut checkpoint regulator</fullName>
    </recommendedName>
</protein>
<accession>A0A6J3LQC8</accession>
<keyword evidence="2" id="KW-1185">Reference proteome</keyword>
<dbReference type="PANTHER" id="PTHR46603:SF1">
    <property type="entry name" value="ABSCISSION_NOCUT CHECKPOINT REGULATOR"/>
    <property type="match status" value="1"/>
</dbReference>
<organism evidence="3">
    <name type="scientific">Dissoconium aciculare CBS 342.82</name>
    <dbReference type="NCBI Taxonomy" id="1314786"/>
    <lineage>
        <taxon>Eukaryota</taxon>
        <taxon>Fungi</taxon>
        <taxon>Dikarya</taxon>
        <taxon>Ascomycota</taxon>
        <taxon>Pezizomycotina</taxon>
        <taxon>Dothideomycetes</taxon>
        <taxon>Dothideomycetidae</taxon>
        <taxon>Mycosphaerellales</taxon>
        <taxon>Dissoconiaceae</taxon>
        <taxon>Dissoconium</taxon>
    </lineage>
</organism>
<dbReference type="AlphaFoldDB" id="A0A6J3LQC8"/>
<reference evidence="3" key="1">
    <citation type="submission" date="2020-01" db="EMBL/GenBank/DDBJ databases">
        <authorList>
            <consortium name="DOE Joint Genome Institute"/>
            <person name="Haridas S."/>
            <person name="Albert R."/>
            <person name="Binder M."/>
            <person name="Bloem J."/>
            <person name="Labutti K."/>
            <person name="Salamov A."/>
            <person name="Andreopoulos B."/>
            <person name="Baker S.E."/>
            <person name="Barry K."/>
            <person name="Bills G."/>
            <person name="Bluhm B.H."/>
            <person name="Cannon C."/>
            <person name="Castanera R."/>
            <person name="Culley D.E."/>
            <person name="Daum C."/>
            <person name="Ezra D."/>
            <person name="Gonzalez J.B."/>
            <person name="Henrissat B."/>
            <person name="Kuo A."/>
            <person name="Liang C."/>
            <person name="Lipzen A."/>
            <person name="Lutzoni F."/>
            <person name="Magnuson J."/>
            <person name="Mondo S."/>
            <person name="Nolan M."/>
            <person name="Ohm R."/>
            <person name="Pangilinan J."/>
            <person name="Park H.-J."/>
            <person name="Ramirez L."/>
            <person name="Alfaro M."/>
            <person name="Sun H."/>
            <person name="Tritt A."/>
            <person name="Yoshinaga Y."/>
            <person name="Zwiers L.-H."/>
            <person name="Turgeon B.G."/>
            <person name="Goodwin S.B."/>
            <person name="Spatafora J.W."/>
            <person name="Crous P.W."/>
            <person name="Grigoriev I.V."/>
        </authorList>
    </citation>
    <scope>NUCLEOTIDE SEQUENCE</scope>
    <source>
        <strain evidence="3">CBS 342.82</strain>
    </source>
</reference>
<sequence>MGGDDHDLLTRLNALKPSQITLSQDVPLIRDESTKPQSREDKLADRLRQLRSGNTLPVTKIAAPISTEAAASSIEIVVETRPPRIYDTEVSNVDGAADECLDDLLAQLGPSEQWSLDPEDPEHIASLLREAKEALPKSGEPRPSLTEQHTPESTSGHSSEGEDVHNADDYVAKVLAELDYERRHNIDQQDDEEVVQVDDTQSVNADTFFPSTPSSMLQQTTSKTADPPTYEDSELEARFQSLTMNLPSTPTTILSRLRKGKPSTFSDDDISSWCCICNEDGTVRCSGCDDDIYCESCWREGHGTKPGQERGHRAIRFIKRDRATAA</sequence>
<evidence type="ECO:0000313" key="3">
    <source>
        <dbReference type="RefSeq" id="XP_033455137.1"/>
    </source>
</evidence>
<dbReference type="CDD" id="cd19817">
    <property type="entry name" value="Bbox1_ANCHR-like"/>
    <property type="match status" value="1"/>
</dbReference>